<dbReference type="Proteomes" id="UP001056120">
    <property type="component" value="Linkage Group LG03"/>
</dbReference>
<reference evidence="1 2" key="2">
    <citation type="journal article" date="2022" name="Mol. Ecol. Resour.">
        <title>The genomes of chicory, endive, great burdock and yacon provide insights into Asteraceae paleo-polyploidization history and plant inulin production.</title>
        <authorList>
            <person name="Fan W."/>
            <person name="Wang S."/>
            <person name="Wang H."/>
            <person name="Wang A."/>
            <person name="Jiang F."/>
            <person name="Liu H."/>
            <person name="Zhao H."/>
            <person name="Xu D."/>
            <person name="Zhang Y."/>
        </authorList>
    </citation>
    <scope>NUCLEOTIDE SEQUENCE [LARGE SCALE GENOMIC DNA]</scope>
    <source>
        <strain evidence="2">cv. Yunnan</strain>
        <tissue evidence="1">Leaves</tissue>
    </source>
</reference>
<evidence type="ECO:0000313" key="1">
    <source>
        <dbReference type="EMBL" id="KAI3820539.1"/>
    </source>
</evidence>
<accession>A0ACB9JJ88</accession>
<gene>
    <name evidence="1" type="ORF">L1987_08087</name>
</gene>
<keyword evidence="2" id="KW-1185">Reference proteome</keyword>
<sequence length="242" mass="27893">MTLPINILELDGKALNDLPLTNDLRDPFGDYVVELIKKKLYDISSDDSLGNNESEDSSLFFGNENEEESSDIEQDQPMESKLNDEESEENQEHKEENVESPTQPEFTKVPLTHSQAPISEWFYDTSLQILVTRRINETEKGNELLKKIRQTVWYVEGREEVALVSSYIPIISWGYLHDTGTYEILRADGSKERFNTSKLLCLDEISLQNLGKLPLINKEKNEMTFGVERAIKAFTKRYSGFW</sequence>
<reference evidence="2" key="1">
    <citation type="journal article" date="2022" name="Mol. Ecol. Resour.">
        <title>The genomes of chicory, endive, great burdock and yacon provide insights into Asteraceae palaeo-polyploidization history and plant inulin production.</title>
        <authorList>
            <person name="Fan W."/>
            <person name="Wang S."/>
            <person name="Wang H."/>
            <person name="Wang A."/>
            <person name="Jiang F."/>
            <person name="Liu H."/>
            <person name="Zhao H."/>
            <person name="Xu D."/>
            <person name="Zhang Y."/>
        </authorList>
    </citation>
    <scope>NUCLEOTIDE SEQUENCE [LARGE SCALE GENOMIC DNA]</scope>
    <source>
        <strain evidence="2">cv. Yunnan</strain>
    </source>
</reference>
<protein>
    <submittedName>
        <fullName evidence="1">Uncharacterized protein</fullName>
    </submittedName>
</protein>
<evidence type="ECO:0000313" key="2">
    <source>
        <dbReference type="Proteomes" id="UP001056120"/>
    </source>
</evidence>
<name>A0ACB9JJ88_9ASTR</name>
<organism evidence="1 2">
    <name type="scientific">Smallanthus sonchifolius</name>
    <dbReference type="NCBI Taxonomy" id="185202"/>
    <lineage>
        <taxon>Eukaryota</taxon>
        <taxon>Viridiplantae</taxon>
        <taxon>Streptophyta</taxon>
        <taxon>Embryophyta</taxon>
        <taxon>Tracheophyta</taxon>
        <taxon>Spermatophyta</taxon>
        <taxon>Magnoliopsida</taxon>
        <taxon>eudicotyledons</taxon>
        <taxon>Gunneridae</taxon>
        <taxon>Pentapetalae</taxon>
        <taxon>asterids</taxon>
        <taxon>campanulids</taxon>
        <taxon>Asterales</taxon>
        <taxon>Asteraceae</taxon>
        <taxon>Asteroideae</taxon>
        <taxon>Heliantheae alliance</taxon>
        <taxon>Millerieae</taxon>
        <taxon>Smallanthus</taxon>
    </lineage>
</organism>
<proteinExistence type="predicted"/>
<dbReference type="EMBL" id="CM042020">
    <property type="protein sequence ID" value="KAI3820539.1"/>
    <property type="molecule type" value="Genomic_DNA"/>
</dbReference>
<comment type="caution">
    <text evidence="1">The sequence shown here is derived from an EMBL/GenBank/DDBJ whole genome shotgun (WGS) entry which is preliminary data.</text>
</comment>